<proteinExistence type="predicted"/>
<evidence type="ECO:0000256" key="6">
    <source>
        <dbReference type="ARBA" id="ARBA00022841"/>
    </source>
</evidence>
<evidence type="ECO:0000256" key="3">
    <source>
        <dbReference type="ARBA" id="ARBA00022679"/>
    </source>
</evidence>
<evidence type="ECO:0000256" key="2">
    <source>
        <dbReference type="ARBA" id="ARBA00005182"/>
    </source>
</evidence>
<comment type="subcellular location">
    <subcellularLocation>
        <location evidence="1">Periplasm</location>
    </subcellularLocation>
</comment>
<evidence type="ECO:0000256" key="1">
    <source>
        <dbReference type="ARBA" id="ARBA00004418"/>
    </source>
</evidence>
<dbReference type="EMBL" id="MLCA01000006">
    <property type="protein sequence ID" value="MEE7491461.1"/>
    <property type="molecule type" value="Genomic_DNA"/>
</dbReference>
<evidence type="ECO:0000259" key="7">
    <source>
        <dbReference type="Pfam" id="PF16822"/>
    </source>
</evidence>
<sequence length="319" mass="35991">MKTGGNGVAVGHDGWLYWVGRAREVEAFYGDTPTSRRILKRWTRLIGQRARRLDRLGIRHVHTVIPDKLAIYPDLLGRPFPGLDDPPGIRLARLVAGDSGAAMVDLQTPLLAARTEEPVYLRTDTHWTYRGYLTAYRALCAALDAPVAAHVFAGTSVSERFTFDLGEKLVPPVDEDYVAYDFTRRAARTDANALVAVRESGRAVRPRGLFVGSRVVLENEDAPDPRRVVLFGDSYIYSPGARLTAMLAETFGEVHAIWSANIDWAYVEAVRPDVVIFEIAERFLRQVPSDRIRIDRFAAVRARRAVRPTIREQIRRWLR</sequence>
<organism evidence="8 9">
    <name type="scientific">Methylobacterium oryzae</name>
    <dbReference type="NCBI Taxonomy" id="334852"/>
    <lineage>
        <taxon>Bacteria</taxon>
        <taxon>Pseudomonadati</taxon>
        <taxon>Pseudomonadota</taxon>
        <taxon>Alphaproteobacteria</taxon>
        <taxon>Hyphomicrobiales</taxon>
        <taxon>Methylobacteriaceae</taxon>
        <taxon>Methylobacterium</taxon>
    </lineage>
</organism>
<keyword evidence="5" id="KW-0574">Periplasm</keyword>
<dbReference type="Pfam" id="PF16822">
    <property type="entry name" value="ALGX"/>
    <property type="match status" value="1"/>
</dbReference>
<dbReference type="RefSeq" id="WP_331302148.1">
    <property type="nucleotide sequence ID" value="NZ_MLCA01000006.1"/>
</dbReference>
<protein>
    <recommendedName>
        <fullName evidence="7">AlgX/AlgJ SGNH hydrolase-like domain-containing protein</fullName>
    </recommendedName>
</protein>
<evidence type="ECO:0000256" key="4">
    <source>
        <dbReference type="ARBA" id="ARBA00022729"/>
    </source>
</evidence>
<keyword evidence="3" id="KW-0808">Transferase</keyword>
<keyword evidence="4" id="KW-0732">Signal</keyword>
<evidence type="ECO:0000313" key="8">
    <source>
        <dbReference type="EMBL" id="MEE7491461.1"/>
    </source>
</evidence>
<dbReference type="InterPro" id="IPR031811">
    <property type="entry name" value="ALGX/ALGJ_SGNH-like"/>
</dbReference>
<name>A0ABU7TPN6_9HYPH</name>
<accession>A0ABU7TPN6</accession>
<keyword evidence="9" id="KW-1185">Reference proteome</keyword>
<feature type="domain" description="AlgX/AlgJ SGNH hydrolase-like" evidence="7">
    <location>
        <begin position="8"/>
        <end position="146"/>
    </location>
</feature>
<gene>
    <name evidence="8" type="ORF">MOTC310_13675</name>
</gene>
<evidence type="ECO:0000256" key="5">
    <source>
        <dbReference type="ARBA" id="ARBA00022764"/>
    </source>
</evidence>
<keyword evidence="6" id="KW-0016">Alginate biosynthesis</keyword>
<dbReference type="Proteomes" id="UP001355206">
    <property type="component" value="Unassembled WGS sequence"/>
</dbReference>
<evidence type="ECO:0000313" key="9">
    <source>
        <dbReference type="Proteomes" id="UP001355206"/>
    </source>
</evidence>
<comment type="pathway">
    <text evidence="2">Glycan biosynthesis; alginate biosynthesis.</text>
</comment>
<comment type="caution">
    <text evidence="8">The sequence shown here is derived from an EMBL/GenBank/DDBJ whole genome shotgun (WGS) entry which is preliminary data.</text>
</comment>
<reference evidence="8 9" key="1">
    <citation type="journal article" date="2012" name="Genet. Mol. Biol.">
        <title>Analysis of 16S rRNA and mxaF genes revealing insights into Methylobacterium niche-specific plant association.</title>
        <authorList>
            <person name="Dourado M.N."/>
            <person name="Andreote F.D."/>
            <person name="Dini-Andreote F."/>
            <person name="Conti R."/>
            <person name="Araujo J.M."/>
            <person name="Araujo W.L."/>
        </authorList>
    </citation>
    <scope>NUCLEOTIDE SEQUENCE [LARGE SCALE GENOMIC DNA]</scope>
    <source>
        <strain evidence="8 9">TC3-10</strain>
    </source>
</reference>